<evidence type="ECO:0000256" key="5">
    <source>
        <dbReference type="ARBA" id="ARBA00022729"/>
    </source>
</evidence>
<evidence type="ECO:0000313" key="12">
    <source>
        <dbReference type="RefSeq" id="XP_004506925.1"/>
    </source>
</evidence>
<dbReference type="PROSITE" id="PS51767">
    <property type="entry name" value="PEPTIDASE_A1"/>
    <property type="match status" value="1"/>
</dbReference>
<protein>
    <submittedName>
        <fullName evidence="12">Aspartic proteinase CDR1-like</fullName>
    </submittedName>
</protein>
<dbReference type="InterPro" id="IPR001969">
    <property type="entry name" value="Aspartic_peptidase_AS"/>
</dbReference>
<dbReference type="eggNOG" id="KOG1339">
    <property type="taxonomic scope" value="Eukaryota"/>
</dbReference>
<keyword evidence="6" id="KW-0064">Aspartyl protease</keyword>
<dbReference type="FunFam" id="2.40.70.10:FF:000050">
    <property type="entry name" value="Aspartic proteinase CDR1"/>
    <property type="match status" value="1"/>
</dbReference>
<dbReference type="GO" id="GO:0005576">
    <property type="term" value="C:extracellular region"/>
    <property type="evidence" value="ECO:0007669"/>
    <property type="project" value="UniProtKB-SubCell"/>
</dbReference>
<dbReference type="RefSeq" id="XP_004506925.1">
    <property type="nucleotide sequence ID" value="XM_004506868.2"/>
</dbReference>
<dbReference type="GO" id="GO:0006508">
    <property type="term" value="P:proteolysis"/>
    <property type="evidence" value="ECO:0007669"/>
    <property type="project" value="UniProtKB-KW"/>
</dbReference>
<proteinExistence type="inferred from homology"/>
<dbReference type="InterPro" id="IPR051708">
    <property type="entry name" value="Plant_Aspart_Prot_A1"/>
</dbReference>
<keyword evidence="5 9" id="KW-0732">Signal</keyword>
<dbReference type="PaxDb" id="3827-XP_004506925.1"/>
<evidence type="ECO:0000256" key="6">
    <source>
        <dbReference type="ARBA" id="ARBA00022750"/>
    </source>
</evidence>
<evidence type="ECO:0000256" key="7">
    <source>
        <dbReference type="ARBA" id="ARBA00022801"/>
    </source>
</evidence>
<dbReference type="Proteomes" id="UP000087171">
    <property type="component" value="Chromosome Ca6"/>
</dbReference>
<evidence type="ECO:0000256" key="9">
    <source>
        <dbReference type="SAM" id="SignalP"/>
    </source>
</evidence>
<comment type="subcellular location">
    <subcellularLocation>
        <location evidence="1">Secreted</location>
    </subcellularLocation>
</comment>
<dbReference type="InterPro" id="IPR034161">
    <property type="entry name" value="Pepsin-like_plant"/>
</dbReference>
<feature type="signal peptide" evidence="9">
    <location>
        <begin position="1"/>
        <end position="23"/>
    </location>
</feature>
<gene>
    <name evidence="12" type="primary">LOC101512979</name>
</gene>
<organism evidence="11 12">
    <name type="scientific">Cicer arietinum</name>
    <name type="common">Chickpea</name>
    <name type="synonym">Garbanzo</name>
    <dbReference type="NCBI Taxonomy" id="3827"/>
    <lineage>
        <taxon>Eukaryota</taxon>
        <taxon>Viridiplantae</taxon>
        <taxon>Streptophyta</taxon>
        <taxon>Embryophyta</taxon>
        <taxon>Tracheophyta</taxon>
        <taxon>Spermatophyta</taxon>
        <taxon>Magnoliopsida</taxon>
        <taxon>eudicotyledons</taxon>
        <taxon>Gunneridae</taxon>
        <taxon>Pentapetalae</taxon>
        <taxon>rosids</taxon>
        <taxon>fabids</taxon>
        <taxon>Fabales</taxon>
        <taxon>Fabaceae</taxon>
        <taxon>Papilionoideae</taxon>
        <taxon>50 kb inversion clade</taxon>
        <taxon>NPAAA clade</taxon>
        <taxon>Hologalegina</taxon>
        <taxon>IRL clade</taxon>
        <taxon>Cicereae</taxon>
        <taxon>Cicer</taxon>
    </lineage>
</organism>
<evidence type="ECO:0000256" key="8">
    <source>
        <dbReference type="ARBA" id="ARBA00023180"/>
    </source>
</evidence>
<dbReference type="GO" id="GO:0004190">
    <property type="term" value="F:aspartic-type endopeptidase activity"/>
    <property type="evidence" value="ECO:0007669"/>
    <property type="project" value="UniProtKB-KW"/>
</dbReference>
<dbReference type="InterPro" id="IPR021109">
    <property type="entry name" value="Peptidase_aspartic_dom_sf"/>
</dbReference>
<dbReference type="Gene3D" id="2.40.70.10">
    <property type="entry name" value="Acid Proteases"/>
    <property type="match status" value="2"/>
</dbReference>
<evidence type="ECO:0000259" key="10">
    <source>
        <dbReference type="PROSITE" id="PS51767"/>
    </source>
</evidence>
<dbReference type="STRING" id="3827.A0A1S2YMF8"/>
<dbReference type="InterPro" id="IPR033121">
    <property type="entry name" value="PEPTIDASE_A1"/>
</dbReference>
<dbReference type="CDD" id="cd05476">
    <property type="entry name" value="pepsin_A_like_plant"/>
    <property type="match status" value="1"/>
</dbReference>
<keyword evidence="4" id="KW-0645">Protease</keyword>
<sequence>MTTYFFLNLFLFSICFIVSLSHALNNGFSVELIHRDSLKSPFYQPKQTKYQLVANVARQSISRVNHFYKDSITNTPESTLIPAGGSYLMTYSIGTPPFKLYGIADTGSDIIWLQCKPCKECFNQTTPIFDPSKSSSYQNISCLSVTCQFELDTSCPTLDSCQYSIQYGDRSYSKGDLVTDTLTLDSTIGHSISFPNTVIGCGTRNAGTFQAQSSGIVGLGGGSISLTKQLGTTIGGKFSYCLVPLFIKSNATSKLNFGDAAMVSGHGVVSTPLVEKRHQTFYYLTLEAFTVGNKRIEIVGDSSGGGEGNIIIDSGTTLTLLPSNDYTNLESAVKELVKLDRVEDPDDIFKLCYSVKSDKYDFPIITANFKGADVKLHPISTFIPIADGVVCFAFIPSQIGSIFGNLAQQNLLVGYDLVKSVVSFKPIDCTKLD</sequence>
<dbReference type="Pfam" id="PF14541">
    <property type="entry name" value="TAXi_C"/>
    <property type="match status" value="1"/>
</dbReference>
<evidence type="ECO:0000256" key="1">
    <source>
        <dbReference type="ARBA" id="ARBA00004613"/>
    </source>
</evidence>
<dbReference type="KEGG" id="cam:101512979"/>
<name>A0A1S2YMF8_CICAR</name>
<comment type="similarity">
    <text evidence="2">Belongs to the peptidase A1 family.</text>
</comment>
<dbReference type="AlphaFoldDB" id="A0A1S2YMF8"/>
<dbReference type="SUPFAM" id="SSF50630">
    <property type="entry name" value="Acid proteases"/>
    <property type="match status" value="1"/>
</dbReference>
<feature type="domain" description="Peptidase A1" evidence="10">
    <location>
        <begin position="87"/>
        <end position="425"/>
    </location>
</feature>
<dbReference type="PANTHER" id="PTHR47967:SF66">
    <property type="entry name" value="ASPARTIC PROTEINASE CDR1-RELATED"/>
    <property type="match status" value="1"/>
</dbReference>
<dbReference type="OrthoDB" id="2747330at2759"/>
<dbReference type="PROSITE" id="PS00141">
    <property type="entry name" value="ASP_PROTEASE"/>
    <property type="match status" value="1"/>
</dbReference>
<keyword evidence="8" id="KW-0325">Glycoprotein</keyword>
<dbReference type="FunFam" id="2.40.70.10:FF:000016">
    <property type="entry name" value="Probable aspartic protease At2g35615"/>
    <property type="match status" value="1"/>
</dbReference>
<dbReference type="Pfam" id="PF14543">
    <property type="entry name" value="TAXi_N"/>
    <property type="match status" value="1"/>
</dbReference>
<keyword evidence="3" id="KW-0964">Secreted</keyword>
<dbReference type="GeneID" id="101512979"/>
<evidence type="ECO:0000256" key="2">
    <source>
        <dbReference type="ARBA" id="ARBA00007447"/>
    </source>
</evidence>
<evidence type="ECO:0000313" key="11">
    <source>
        <dbReference type="Proteomes" id="UP000087171"/>
    </source>
</evidence>
<reference evidence="11" key="1">
    <citation type="journal article" date="2013" name="Nat. Biotechnol.">
        <title>Draft genome sequence of chickpea (Cicer arietinum) provides a resource for trait improvement.</title>
        <authorList>
            <person name="Varshney R.K."/>
            <person name="Song C."/>
            <person name="Saxena R.K."/>
            <person name="Azam S."/>
            <person name="Yu S."/>
            <person name="Sharpe A.G."/>
            <person name="Cannon S."/>
            <person name="Baek J."/>
            <person name="Rosen B.D."/>
            <person name="Tar'an B."/>
            <person name="Millan T."/>
            <person name="Zhang X."/>
            <person name="Ramsay L.D."/>
            <person name="Iwata A."/>
            <person name="Wang Y."/>
            <person name="Nelson W."/>
            <person name="Farmer A.D."/>
            <person name="Gaur P.M."/>
            <person name="Soderlund C."/>
            <person name="Penmetsa R.V."/>
            <person name="Xu C."/>
            <person name="Bharti A.K."/>
            <person name="He W."/>
            <person name="Winter P."/>
            <person name="Zhao S."/>
            <person name="Hane J.K."/>
            <person name="Carrasquilla-Garcia N."/>
            <person name="Condie J.A."/>
            <person name="Upadhyaya H.D."/>
            <person name="Luo M.C."/>
            <person name="Thudi M."/>
            <person name="Gowda C.L."/>
            <person name="Singh N.P."/>
            <person name="Lichtenzveig J."/>
            <person name="Gali K.K."/>
            <person name="Rubio J."/>
            <person name="Nadarajan N."/>
            <person name="Dolezel J."/>
            <person name="Bansal K.C."/>
            <person name="Xu X."/>
            <person name="Edwards D."/>
            <person name="Zhang G."/>
            <person name="Kahl G."/>
            <person name="Gil J."/>
            <person name="Singh K.B."/>
            <person name="Datta S.K."/>
            <person name="Jackson S.A."/>
            <person name="Wang J."/>
            <person name="Cook D.R."/>
        </authorList>
    </citation>
    <scope>NUCLEOTIDE SEQUENCE [LARGE SCALE GENOMIC DNA]</scope>
    <source>
        <strain evidence="11">cv. CDC Frontier</strain>
    </source>
</reference>
<dbReference type="InterPro" id="IPR032861">
    <property type="entry name" value="TAXi_N"/>
</dbReference>
<dbReference type="InterPro" id="IPR032799">
    <property type="entry name" value="TAXi_C"/>
</dbReference>
<reference evidence="12" key="2">
    <citation type="submission" date="2025-08" db="UniProtKB">
        <authorList>
            <consortium name="RefSeq"/>
        </authorList>
    </citation>
    <scope>IDENTIFICATION</scope>
    <source>
        <tissue evidence="12">Etiolated seedlings</tissue>
    </source>
</reference>
<feature type="chain" id="PRO_5010266211" evidence="9">
    <location>
        <begin position="24"/>
        <end position="433"/>
    </location>
</feature>
<evidence type="ECO:0000256" key="3">
    <source>
        <dbReference type="ARBA" id="ARBA00022525"/>
    </source>
</evidence>
<keyword evidence="7" id="KW-0378">Hydrolase</keyword>
<keyword evidence="11" id="KW-1185">Reference proteome</keyword>
<dbReference type="PANTHER" id="PTHR47967">
    <property type="entry name" value="OS07G0603500 PROTEIN-RELATED"/>
    <property type="match status" value="1"/>
</dbReference>
<evidence type="ECO:0000256" key="4">
    <source>
        <dbReference type="ARBA" id="ARBA00022670"/>
    </source>
</evidence>
<accession>A0A1S2YMF8</accession>